<sequence>MHTPLTPTELDLLRHQHGTATRLWGRMFSGLTAVTYREKGEAAVHRLWHEVLTSHQDERYHEGLVKLGIDKDPPAIAAAKYHYYTNLIGGLSMEYAEESPRKAWVRYTAPMWLYDGVAMLAMPGNLRRTILGSWHPRNGEMMGCSKLGWVATKFIMEGDPYDEGYFFEYDHDLKPEECYRIEHVTSSPPHDPVKAPQLDPEEWPEARLIRARRNFSSRYLKSAVEVLFRQQGEVATLNIISQSMRLLAIQYTHELSEKLGREGNSAREVA</sequence>
<reference evidence="1" key="1">
    <citation type="submission" date="2018-05" db="EMBL/GenBank/DDBJ databases">
        <authorList>
            <person name="Lanie J.A."/>
            <person name="Ng W.-L."/>
            <person name="Kazmierczak K.M."/>
            <person name="Andrzejewski T.M."/>
            <person name="Davidsen T.M."/>
            <person name="Wayne K.J."/>
            <person name="Tettelin H."/>
            <person name="Glass J.I."/>
            <person name="Rusch D."/>
            <person name="Podicherti R."/>
            <person name="Tsui H.-C.T."/>
            <person name="Winkler M.E."/>
        </authorList>
    </citation>
    <scope>NUCLEOTIDE SEQUENCE</scope>
</reference>
<organism evidence="1">
    <name type="scientific">marine metagenome</name>
    <dbReference type="NCBI Taxonomy" id="408172"/>
    <lineage>
        <taxon>unclassified sequences</taxon>
        <taxon>metagenomes</taxon>
        <taxon>ecological metagenomes</taxon>
    </lineage>
</organism>
<protein>
    <submittedName>
        <fullName evidence="1">Uncharacterized protein</fullName>
    </submittedName>
</protein>
<proteinExistence type="predicted"/>
<dbReference type="AlphaFoldDB" id="A0A381Z7G7"/>
<dbReference type="EMBL" id="UINC01020098">
    <property type="protein sequence ID" value="SVA84723.1"/>
    <property type="molecule type" value="Genomic_DNA"/>
</dbReference>
<evidence type="ECO:0000313" key="1">
    <source>
        <dbReference type="EMBL" id="SVA84723.1"/>
    </source>
</evidence>
<feature type="non-terminal residue" evidence="1">
    <location>
        <position position="270"/>
    </location>
</feature>
<accession>A0A381Z7G7</accession>
<gene>
    <name evidence="1" type="ORF">METZ01_LOCUS137577</name>
</gene>
<name>A0A381Z7G7_9ZZZZ</name>